<dbReference type="InterPro" id="IPR011527">
    <property type="entry name" value="ABC1_TM_dom"/>
</dbReference>
<name>A0AA35RBE6_GEOBA</name>
<keyword evidence="7" id="KW-0547">Nucleotide-binding</keyword>
<organism evidence="7 8">
    <name type="scientific">Geodia barretti</name>
    <name type="common">Barrett's horny sponge</name>
    <dbReference type="NCBI Taxonomy" id="519541"/>
    <lineage>
        <taxon>Eukaryota</taxon>
        <taxon>Metazoa</taxon>
        <taxon>Porifera</taxon>
        <taxon>Demospongiae</taxon>
        <taxon>Heteroscleromorpha</taxon>
        <taxon>Tetractinellida</taxon>
        <taxon>Astrophorina</taxon>
        <taxon>Geodiidae</taxon>
        <taxon>Geodia</taxon>
    </lineage>
</organism>
<accession>A0AA35RBE6</accession>
<dbReference type="PROSITE" id="PS50929">
    <property type="entry name" value="ABC_TM1F"/>
    <property type="match status" value="1"/>
</dbReference>
<dbReference type="Pfam" id="PF00005">
    <property type="entry name" value="ABC_tran"/>
    <property type="match status" value="1"/>
</dbReference>
<keyword evidence="4 5" id="KW-0472">Membrane</keyword>
<evidence type="ECO:0000256" key="1">
    <source>
        <dbReference type="ARBA" id="ARBA00004141"/>
    </source>
</evidence>
<dbReference type="GO" id="GO:0034040">
    <property type="term" value="F:ATPase-coupled lipid transmembrane transporter activity"/>
    <property type="evidence" value="ECO:0007669"/>
    <property type="project" value="TreeGrafter"/>
</dbReference>
<evidence type="ECO:0000256" key="2">
    <source>
        <dbReference type="ARBA" id="ARBA00022692"/>
    </source>
</evidence>
<evidence type="ECO:0000313" key="7">
    <source>
        <dbReference type="EMBL" id="CAI8007668.1"/>
    </source>
</evidence>
<feature type="transmembrane region" description="Helical" evidence="5">
    <location>
        <begin position="160"/>
        <end position="180"/>
    </location>
</feature>
<evidence type="ECO:0000256" key="4">
    <source>
        <dbReference type="ARBA" id="ARBA00023136"/>
    </source>
</evidence>
<dbReference type="GO" id="GO:0016020">
    <property type="term" value="C:membrane"/>
    <property type="evidence" value="ECO:0007669"/>
    <property type="project" value="UniProtKB-SubCell"/>
</dbReference>
<dbReference type="Pfam" id="PF00664">
    <property type="entry name" value="ABC_membrane"/>
    <property type="match status" value="1"/>
</dbReference>
<dbReference type="InterPro" id="IPR036640">
    <property type="entry name" value="ABC1_TM_sf"/>
</dbReference>
<evidence type="ECO:0000313" key="8">
    <source>
        <dbReference type="Proteomes" id="UP001174909"/>
    </source>
</evidence>
<evidence type="ECO:0000259" key="6">
    <source>
        <dbReference type="PROSITE" id="PS50929"/>
    </source>
</evidence>
<reference evidence="7" key="1">
    <citation type="submission" date="2023-03" db="EMBL/GenBank/DDBJ databases">
        <authorList>
            <person name="Steffen K."/>
            <person name="Cardenas P."/>
        </authorList>
    </citation>
    <scope>NUCLEOTIDE SEQUENCE</scope>
</reference>
<dbReference type="PANTHER" id="PTHR24221">
    <property type="entry name" value="ATP-BINDING CASSETTE SUB-FAMILY B"/>
    <property type="match status" value="1"/>
</dbReference>
<dbReference type="Proteomes" id="UP001174909">
    <property type="component" value="Unassembled WGS sequence"/>
</dbReference>
<evidence type="ECO:0000256" key="3">
    <source>
        <dbReference type="ARBA" id="ARBA00022989"/>
    </source>
</evidence>
<feature type="transmembrane region" description="Helical" evidence="5">
    <location>
        <begin position="300"/>
        <end position="324"/>
    </location>
</feature>
<dbReference type="Gene3D" id="3.40.50.300">
    <property type="entry name" value="P-loop containing nucleotide triphosphate hydrolases"/>
    <property type="match status" value="1"/>
</dbReference>
<dbReference type="InterPro" id="IPR027417">
    <property type="entry name" value="P-loop_NTPase"/>
</dbReference>
<dbReference type="SUPFAM" id="SSF90123">
    <property type="entry name" value="ABC transporter transmembrane region"/>
    <property type="match status" value="1"/>
</dbReference>
<keyword evidence="8" id="KW-1185">Reference proteome</keyword>
<keyword evidence="7" id="KW-0067">ATP-binding</keyword>
<dbReference type="Gene3D" id="1.20.1560.10">
    <property type="entry name" value="ABC transporter type 1, transmembrane domain"/>
    <property type="match status" value="1"/>
</dbReference>
<comment type="subcellular location">
    <subcellularLocation>
        <location evidence="1">Membrane</location>
        <topology evidence="1">Multi-pass membrane protein</topology>
    </subcellularLocation>
</comment>
<keyword evidence="2 5" id="KW-0812">Transmembrane</keyword>
<evidence type="ECO:0000256" key="5">
    <source>
        <dbReference type="SAM" id="Phobius"/>
    </source>
</evidence>
<feature type="domain" description="ABC transmembrane type-1" evidence="6">
    <location>
        <begin position="86"/>
        <end position="326"/>
    </location>
</feature>
<dbReference type="InterPro" id="IPR039421">
    <property type="entry name" value="Type_1_exporter"/>
</dbReference>
<feature type="transmembrane region" description="Helical" evidence="5">
    <location>
        <begin position="186"/>
        <end position="204"/>
    </location>
</feature>
<dbReference type="GO" id="GO:0005524">
    <property type="term" value="F:ATP binding"/>
    <property type="evidence" value="ECO:0007669"/>
    <property type="project" value="UniProtKB-KW"/>
</dbReference>
<dbReference type="AlphaFoldDB" id="A0AA35RBE6"/>
<dbReference type="EMBL" id="CASHTH010000796">
    <property type="protein sequence ID" value="CAI8007668.1"/>
    <property type="molecule type" value="Genomic_DNA"/>
</dbReference>
<protein>
    <submittedName>
        <fullName evidence="7">Uncharacterized ABC transporter ATP-binding protein YfiC</fullName>
    </submittedName>
</protein>
<feature type="transmembrane region" description="Helical" evidence="5">
    <location>
        <begin position="268"/>
        <end position="288"/>
    </location>
</feature>
<sequence>MASRRRGGAHACGPGTGALRHALGAALDPVAPAPVSAADHGRRGAAQRRLVGVRTGADPGRAGRRADHRAVVGGSAGGGPAGGAACLWLLVVLIGDACLSMAANACTLTLAHRIERDARDELYRNLLGKSQTYHDRQRIGDLVARATDDSRMLSMMVHPGILFVSDMVMGFITPIVYILLLDAELLVVPVLYAISFAITLRAFVRRLGPVLFEQRRAQGELTATLEEALSGIEVVKVSVREAFECGRFARTVSGFKELFVRSNRIEGFYIPMLIYGALAGMALLHGVLALQRGVIALDGLIAFVGLMHALRIPTFISAFSFSLLQGGIAGARRILAVLKGAAGIDENRGGVSAPIAGSISFHGVDFGYEGAGPALTGLEVGIAAGETVAIVGQTGSGKSSLTRLVNRTYDPTHGSVRVDGVDLRAWNLTSLRSQIASVEQTCSSRAHHADRHPPASQIRWADRILVLDGGRLVANGGHAELLAGSPHYRRIFSRYDIDLPPLVLQPNGVPETA</sequence>
<dbReference type="PANTHER" id="PTHR24221:SF654">
    <property type="entry name" value="ATP-BINDING CASSETTE SUB-FAMILY B MEMBER 6"/>
    <property type="match status" value="1"/>
</dbReference>
<keyword evidence="3 5" id="KW-1133">Transmembrane helix</keyword>
<proteinExistence type="predicted"/>
<gene>
    <name evidence="7" type="ORF">GBAR_LOCUS5329</name>
</gene>
<dbReference type="SUPFAM" id="SSF52540">
    <property type="entry name" value="P-loop containing nucleoside triphosphate hydrolases"/>
    <property type="match status" value="1"/>
</dbReference>
<comment type="caution">
    <text evidence="7">The sequence shown here is derived from an EMBL/GenBank/DDBJ whole genome shotgun (WGS) entry which is preliminary data.</text>
</comment>
<dbReference type="GO" id="GO:0140359">
    <property type="term" value="F:ABC-type transporter activity"/>
    <property type="evidence" value="ECO:0007669"/>
    <property type="project" value="InterPro"/>
</dbReference>
<dbReference type="InterPro" id="IPR003439">
    <property type="entry name" value="ABC_transporter-like_ATP-bd"/>
</dbReference>
<dbReference type="GO" id="GO:0016887">
    <property type="term" value="F:ATP hydrolysis activity"/>
    <property type="evidence" value="ECO:0007669"/>
    <property type="project" value="InterPro"/>
</dbReference>